<keyword evidence="2" id="KW-1185">Reference proteome</keyword>
<reference evidence="1" key="1">
    <citation type="submission" date="2023-06" db="EMBL/GenBank/DDBJ databases">
        <authorList>
            <consortium name="Lawrence Berkeley National Laboratory"/>
            <person name="Ahrendt S."/>
            <person name="Sahu N."/>
            <person name="Indic B."/>
            <person name="Wong-Bajracharya J."/>
            <person name="Merenyi Z."/>
            <person name="Ke H.-M."/>
            <person name="Monk M."/>
            <person name="Kocsube S."/>
            <person name="Drula E."/>
            <person name="Lipzen A."/>
            <person name="Balint B."/>
            <person name="Henrissat B."/>
            <person name="Andreopoulos B."/>
            <person name="Martin F.M."/>
            <person name="Harder C.B."/>
            <person name="Rigling D."/>
            <person name="Ford K.L."/>
            <person name="Foster G.D."/>
            <person name="Pangilinan J."/>
            <person name="Papanicolaou A."/>
            <person name="Barry K."/>
            <person name="LaButti K."/>
            <person name="Viragh M."/>
            <person name="Koriabine M."/>
            <person name="Yan M."/>
            <person name="Riley R."/>
            <person name="Champramary S."/>
            <person name="Plett K.L."/>
            <person name="Tsai I.J."/>
            <person name="Slot J."/>
            <person name="Sipos G."/>
            <person name="Plett J."/>
            <person name="Nagy L.G."/>
            <person name="Grigoriev I.V."/>
        </authorList>
    </citation>
    <scope>NUCLEOTIDE SEQUENCE</scope>
    <source>
        <strain evidence="1">ICMP 16352</strain>
    </source>
</reference>
<name>A0AA39UFB1_9AGAR</name>
<evidence type="ECO:0000313" key="2">
    <source>
        <dbReference type="Proteomes" id="UP001175227"/>
    </source>
</evidence>
<comment type="caution">
    <text evidence="1">The sequence shown here is derived from an EMBL/GenBank/DDBJ whole genome shotgun (WGS) entry which is preliminary data.</text>
</comment>
<organism evidence="1 2">
    <name type="scientific">Armillaria novae-zelandiae</name>
    <dbReference type="NCBI Taxonomy" id="153914"/>
    <lineage>
        <taxon>Eukaryota</taxon>
        <taxon>Fungi</taxon>
        <taxon>Dikarya</taxon>
        <taxon>Basidiomycota</taxon>
        <taxon>Agaricomycotina</taxon>
        <taxon>Agaricomycetes</taxon>
        <taxon>Agaricomycetidae</taxon>
        <taxon>Agaricales</taxon>
        <taxon>Marasmiineae</taxon>
        <taxon>Physalacriaceae</taxon>
        <taxon>Armillaria</taxon>
    </lineage>
</organism>
<protein>
    <submittedName>
        <fullName evidence="1">Uncharacterized protein</fullName>
    </submittedName>
</protein>
<dbReference type="AlphaFoldDB" id="A0AA39UFB1"/>
<accession>A0AA39UFB1</accession>
<dbReference type="EMBL" id="JAUEPR010000003">
    <property type="protein sequence ID" value="KAK0487062.1"/>
    <property type="molecule type" value="Genomic_DNA"/>
</dbReference>
<gene>
    <name evidence="1" type="ORF">IW261DRAFT_1557973</name>
</gene>
<sequence length="144" mass="15556">MQSVSGMALGQAQITTEIMRLKQQSVPPDDCFILVMQVGAPCYFHIAARIFPNACIQPFVIDVEDVEESIVALKNMGQSLEGDLNSSMAMAKTLTHPMHPNLLSFAVLAGHLCPYLVSSAEHTHHASQGIFGSTTDFQLGGPQE</sequence>
<dbReference type="Proteomes" id="UP001175227">
    <property type="component" value="Unassembled WGS sequence"/>
</dbReference>
<evidence type="ECO:0000313" key="1">
    <source>
        <dbReference type="EMBL" id="KAK0487062.1"/>
    </source>
</evidence>
<proteinExistence type="predicted"/>